<dbReference type="Pfam" id="PF01177">
    <property type="entry name" value="Asp_Glu_race"/>
    <property type="match status" value="1"/>
</dbReference>
<gene>
    <name evidence="2" type="ORF">EV662_103164</name>
</gene>
<organism evidence="2 3">
    <name type="scientific">Rhodovulum marinum</name>
    <dbReference type="NCBI Taxonomy" id="320662"/>
    <lineage>
        <taxon>Bacteria</taxon>
        <taxon>Pseudomonadati</taxon>
        <taxon>Pseudomonadota</taxon>
        <taxon>Alphaproteobacteria</taxon>
        <taxon>Rhodobacterales</taxon>
        <taxon>Paracoccaceae</taxon>
        <taxon>Rhodovulum</taxon>
    </lineage>
</organism>
<evidence type="ECO:0000313" key="3">
    <source>
        <dbReference type="Proteomes" id="UP000294835"/>
    </source>
</evidence>
<reference evidence="2 3" key="1">
    <citation type="submission" date="2019-03" db="EMBL/GenBank/DDBJ databases">
        <title>Genomic Encyclopedia of Type Strains, Phase IV (KMG-IV): sequencing the most valuable type-strain genomes for metagenomic binning, comparative biology and taxonomic classification.</title>
        <authorList>
            <person name="Goeker M."/>
        </authorList>
    </citation>
    <scope>NUCLEOTIDE SEQUENCE [LARGE SCALE GENOMIC DNA]</scope>
    <source>
        <strain evidence="2 3">DSM 18063</strain>
    </source>
</reference>
<dbReference type="Gene3D" id="3.40.50.12500">
    <property type="match status" value="1"/>
</dbReference>
<sequence>MTPVLLMNPNTNMATTAAMVRIAADILPGITGWTAPRGPEIIVTEAALDAAALVVAGADLPAVRGVIVSAFGDPGRDALARRLACPVIGIGEAAACEARQAGRFAVVTITAGLQGRIDALMQGCAENATYLGCYLTEGDPIDLMADPDALDTALLAASEQAAAAGARTVIIGGGPLGEAADRLESCAPVPLVAPIRAAARQMRDILAQASP</sequence>
<evidence type="ECO:0000313" key="2">
    <source>
        <dbReference type="EMBL" id="TCP42258.1"/>
    </source>
</evidence>
<comment type="caution">
    <text evidence="2">The sequence shown here is derived from an EMBL/GenBank/DDBJ whole genome shotgun (WGS) entry which is preliminary data.</text>
</comment>
<dbReference type="InterPro" id="IPR052186">
    <property type="entry name" value="Hydantoin_racemase-like"/>
</dbReference>
<dbReference type="Proteomes" id="UP000294835">
    <property type="component" value="Unassembled WGS sequence"/>
</dbReference>
<dbReference type="GO" id="GO:0047661">
    <property type="term" value="F:amino-acid racemase activity"/>
    <property type="evidence" value="ECO:0007669"/>
    <property type="project" value="InterPro"/>
</dbReference>
<dbReference type="AlphaFoldDB" id="A0A4R2Q3H2"/>
<proteinExistence type="inferred from homology"/>
<accession>A0A4R2Q3H2</accession>
<dbReference type="EMBL" id="SLXP01000003">
    <property type="protein sequence ID" value="TCP42258.1"/>
    <property type="molecule type" value="Genomic_DNA"/>
</dbReference>
<dbReference type="OrthoDB" id="7774147at2"/>
<dbReference type="PANTHER" id="PTHR28047:SF5">
    <property type="entry name" value="PROTEIN DCG1"/>
    <property type="match status" value="1"/>
</dbReference>
<dbReference type="RefSeq" id="WP_132461400.1">
    <property type="nucleotide sequence ID" value="NZ_SLXP01000003.1"/>
</dbReference>
<name>A0A4R2Q3H2_9RHOB</name>
<dbReference type="InterPro" id="IPR015942">
    <property type="entry name" value="Asp/Glu/hydantoin_racemase"/>
</dbReference>
<dbReference type="InterPro" id="IPR053714">
    <property type="entry name" value="Iso_Racemase_Enz_sf"/>
</dbReference>
<keyword evidence="3" id="KW-1185">Reference proteome</keyword>
<dbReference type="PANTHER" id="PTHR28047">
    <property type="entry name" value="PROTEIN DCG1"/>
    <property type="match status" value="1"/>
</dbReference>
<evidence type="ECO:0000256" key="1">
    <source>
        <dbReference type="ARBA" id="ARBA00038414"/>
    </source>
</evidence>
<protein>
    <submittedName>
        <fullName evidence="2">Asp/Glu/hydantoin racemase</fullName>
    </submittedName>
</protein>
<comment type="similarity">
    <text evidence="1">Belongs to the HyuE racemase family.</text>
</comment>